<dbReference type="OrthoDB" id="8818855at2"/>
<name>A0A0D7K983_9BURK</name>
<evidence type="ECO:0000256" key="1">
    <source>
        <dbReference type="SAM" id="MobiDB-lite"/>
    </source>
</evidence>
<evidence type="ECO:0000313" key="2">
    <source>
        <dbReference type="EMBL" id="KJA10527.1"/>
    </source>
</evidence>
<dbReference type="STRING" id="80878.RP29_11000"/>
<feature type="region of interest" description="Disordered" evidence="1">
    <location>
        <begin position="46"/>
        <end position="67"/>
    </location>
</feature>
<reference evidence="2 3" key="1">
    <citation type="submission" date="2014-12" db="EMBL/GenBank/DDBJ databases">
        <title>Isolation of bacteria from lake water.</title>
        <authorList>
            <person name="Sheng K.-Y."/>
            <person name="Chin P.-S."/>
            <person name="Chan K.-G."/>
            <person name="Tan G.S."/>
        </authorList>
    </citation>
    <scope>NUCLEOTIDE SEQUENCE [LARGE SCALE GENOMIC DNA]</scope>
    <source>
        <strain evidence="2 3">KY4</strain>
    </source>
</reference>
<dbReference type="Proteomes" id="UP000032566">
    <property type="component" value="Unassembled WGS sequence"/>
</dbReference>
<dbReference type="RefSeq" id="WP_044398301.1">
    <property type="nucleotide sequence ID" value="NZ_JXYQ01000032.1"/>
</dbReference>
<gene>
    <name evidence="2" type="ORF">RP29_11000</name>
</gene>
<organism evidence="2 3">
    <name type="scientific">Acidovorax temperans</name>
    <dbReference type="NCBI Taxonomy" id="80878"/>
    <lineage>
        <taxon>Bacteria</taxon>
        <taxon>Pseudomonadati</taxon>
        <taxon>Pseudomonadota</taxon>
        <taxon>Betaproteobacteria</taxon>
        <taxon>Burkholderiales</taxon>
        <taxon>Comamonadaceae</taxon>
        <taxon>Acidovorax</taxon>
    </lineage>
</organism>
<accession>A0A0D7K983</accession>
<sequence>MSSEFEADYNALVAHVMALPEAVRSVKLLSTEKAALFLNLSISTLEKRRKKHEPPPPAPNYQGGRKGDDVKYLASTLVEFIRGLPITQPNPYPETVHSALAVNAEAVRRNALATTGARRHLMKYGDGLSLEDEDASMPFFVSQDGLVLAPCWDEQQQTLELFLADSTEVVWMPWANAMASVWHNESDRQGWMATSDKLAPGLRQRVDAMRLARLSRI</sequence>
<keyword evidence="3" id="KW-1185">Reference proteome</keyword>
<dbReference type="PATRIC" id="fig|80878.5.peg.1867"/>
<dbReference type="AlphaFoldDB" id="A0A0D7K983"/>
<proteinExistence type="predicted"/>
<dbReference type="EMBL" id="JXYQ01000032">
    <property type="protein sequence ID" value="KJA10527.1"/>
    <property type="molecule type" value="Genomic_DNA"/>
</dbReference>
<protein>
    <submittedName>
        <fullName evidence="2">Uncharacterized protein</fullName>
    </submittedName>
</protein>
<comment type="caution">
    <text evidence="2">The sequence shown here is derived from an EMBL/GenBank/DDBJ whole genome shotgun (WGS) entry which is preliminary data.</text>
</comment>
<evidence type="ECO:0000313" key="3">
    <source>
        <dbReference type="Proteomes" id="UP000032566"/>
    </source>
</evidence>